<keyword evidence="6" id="KW-0995">Kinetochore</keyword>
<dbReference type="GeneID" id="109524241"/>
<dbReference type="PANTHER" id="PTHR15459">
    <property type="entry name" value="POLYAMINE-MODULATED FACTOR 1"/>
    <property type="match status" value="1"/>
</dbReference>
<evidence type="ECO:0000256" key="9">
    <source>
        <dbReference type="ARBA" id="ARBA00023328"/>
    </source>
</evidence>
<evidence type="ECO:0000256" key="3">
    <source>
        <dbReference type="ARBA" id="ARBA00022454"/>
    </source>
</evidence>
<evidence type="ECO:0000256" key="10">
    <source>
        <dbReference type="SAM" id="MobiDB-lite"/>
    </source>
</evidence>
<dbReference type="KEGG" id="hcq:109524241"/>
<keyword evidence="3" id="KW-0158">Chromosome</keyword>
<dbReference type="RefSeq" id="XP_019739503.1">
    <property type="nucleotide sequence ID" value="XM_019883944.1"/>
</dbReference>
<evidence type="ECO:0000256" key="7">
    <source>
        <dbReference type="ARBA" id="ARBA00023242"/>
    </source>
</evidence>
<keyword evidence="7" id="KW-0539">Nucleus</keyword>
<dbReference type="Proteomes" id="UP000264820">
    <property type="component" value="Unplaced"/>
</dbReference>
<dbReference type="InterPro" id="IPR007128">
    <property type="entry name" value="PMF1/Nnf1"/>
</dbReference>
<evidence type="ECO:0000313" key="11">
    <source>
        <dbReference type="Ensembl" id="ENSHCOP00000007886.1"/>
    </source>
</evidence>
<organism evidence="11 12">
    <name type="scientific">Hippocampus comes</name>
    <name type="common">Tiger tail seahorse</name>
    <dbReference type="NCBI Taxonomy" id="109280"/>
    <lineage>
        <taxon>Eukaryota</taxon>
        <taxon>Metazoa</taxon>
        <taxon>Chordata</taxon>
        <taxon>Craniata</taxon>
        <taxon>Vertebrata</taxon>
        <taxon>Euteleostomi</taxon>
        <taxon>Actinopterygii</taxon>
        <taxon>Neopterygii</taxon>
        <taxon>Teleostei</taxon>
        <taxon>Neoteleostei</taxon>
        <taxon>Acanthomorphata</taxon>
        <taxon>Syngnathiaria</taxon>
        <taxon>Syngnathiformes</taxon>
        <taxon>Syngnathoidei</taxon>
        <taxon>Syngnathidae</taxon>
        <taxon>Hippocampus</taxon>
    </lineage>
</organism>
<evidence type="ECO:0000256" key="4">
    <source>
        <dbReference type="ARBA" id="ARBA00022618"/>
    </source>
</evidence>
<dbReference type="OrthoDB" id="18453at2759"/>
<protein>
    <submittedName>
        <fullName evidence="11">Si:dkey-6i22.5</fullName>
    </submittedName>
</protein>
<reference evidence="11" key="2">
    <citation type="submission" date="2025-09" db="UniProtKB">
        <authorList>
            <consortium name="Ensembl"/>
        </authorList>
    </citation>
    <scope>IDENTIFICATION</scope>
</reference>
<dbReference type="GO" id="GO:0007059">
    <property type="term" value="P:chromosome segregation"/>
    <property type="evidence" value="ECO:0007669"/>
    <property type="project" value="TreeGrafter"/>
</dbReference>
<keyword evidence="12" id="KW-1185">Reference proteome</keyword>
<name>A0A3Q2Y4N7_HIPCM</name>
<evidence type="ECO:0000256" key="6">
    <source>
        <dbReference type="ARBA" id="ARBA00022838"/>
    </source>
</evidence>
<dbReference type="STRING" id="109280.ENSHCOP00000007886"/>
<evidence type="ECO:0000313" key="12">
    <source>
        <dbReference type="Proteomes" id="UP000264820"/>
    </source>
</evidence>
<dbReference type="GO" id="GO:0000444">
    <property type="term" value="C:MIS12/MIND type complex"/>
    <property type="evidence" value="ECO:0007669"/>
    <property type="project" value="InterPro"/>
</dbReference>
<accession>A0A3Q2Y4N7</accession>
<reference evidence="11" key="1">
    <citation type="submission" date="2025-08" db="UniProtKB">
        <authorList>
            <consortium name="Ensembl"/>
        </authorList>
    </citation>
    <scope>IDENTIFICATION</scope>
</reference>
<proteinExistence type="predicted"/>
<sequence length="227" mass="25940">MEDVAVPTEKLSNENSATQRRTDESAKEVSSQGVKSEAIREPSSNDEPRGKRLKLYNEVIDKSLEEFMHFASFDKFSSMFHQFYKMNRQRMENIHKQFVDELQRAIKDDIRRLNEEASLESKLNELDKLESAAENSPDPAWRPSGVPEQDFSSFIIPFYQKQEAYLRHELRKIQAENAALALKVQAGRERIAQAEHQISTAAAEWEASATKIESLASSLCPADVFDV</sequence>
<dbReference type="GO" id="GO:0005634">
    <property type="term" value="C:nucleus"/>
    <property type="evidence" value="ECO:0007669"/>
    <property type="project" value="UniProtKB-SubCell"/>
</dbReference>
<evidence type="ECO:0000256" key="5">
    <source>
        <dbReference type="ARBA" id="ARBA00022776"/>
    </source>
</evidence>
<keyword evidence="5" id="KW-0498">Mitosis</keyword>
<dbReference type="GeneTree" id="ENSGT00940000162656"/>
<comment type="subcellular location">
    <subcellularLocation>
        <location evidence="2">Chromosome</location>
        <location evidence="2">Centromere</location>
        <location evidence="2">Kinetochore</location>
    </subcellularLocation>
    <subcellularLocation>
        <location evidence="1">Nucleus</location>
    </subcellularLocation>
</comment>
<dbReference type="PANTHER" id="PTHR15459:SF3">
    <property type="entry name" value="POLYAMINE-MODULATED FACTOR 1"/>
    <property type="match status" value="1"/>
</dbReference>
<keyword evidence="8" id="KW-0131">Cell cycle</keyword>
<evidence type="ECO:0000256" key="2">
    <source>
        <dbReference type="ARBA" id="ARBA00004629"/>
    </source>
</evidence>
<dbReference type="Ensembl" id="ENSHCOT00000001230.1">
    <property type="protein sequence ID" value="ENSHCOP00000007886.1"/>
    <property type="gene ID" value="ENSHCOG00000010001.1"/>
</dbReference>
<dbReference type="OMA" id="IHLAHLM"/>
<dbReference type="CTD" id="11243"/>
<dbReference type="Pfam" id="PF03980">
    <property type="entry name" value="Nnf1"/>
    <property type="match status" value="1"/>
</dbReference>
<evidence type="ECO:0000256" key="1">
    <source>
        <dbReference type="ARBA" id="ARBA00004123"/>
    </source>
</evidence>
<keyword evidence="9" id="KW-0137">Centromere</keyword>
<feature type="region of interest" description="Disordered" evidence="10">
    <location>
        <begin position="1"/>
        <end position="50"/>
    </location>
</feature>
<dbReference type="AlphaFoldDB" id="A0A3Q2Y4N7"/>
<keyword evidence="4" id="KW-0132">Cell division</keyword>
<dbReference type="GO" id="GO:0051301">
    <property type="term" value="P:cell division"/>
    <property type="evidence" value="ECO:0007669"/>
    <property type="project" value="UniProtKB-KW"/>
</dbReference>
<evidence type="ECO:0000256" key="8">
    <source>
        <dbReference type="ARBA" id="ARBA00023306"/>
    </source>
</evidence>